<dbReference type="OrthoDB" id="1877844at2759"/>
<name>A0A067LAX7_JATCU</name>
<accession>A0A067LAX7</accession>
<dbReference type="KEGG" id="jcu:105630465"/>
<dbReference type="STRING" id="180498.A0A067LAX7"/>
<evidence type="ECO:0000313" key="9">
    <source>
        <dbReference type="Proteomes" id="UP000027138"/>
    </source>
</evidence>
<dbReference type="GO" id="GO:0019898">
    <property type="term" value="C:extrinsic component of membrane"/>
    <property type="evidence" value="ECO:0007669"/>
    <property type="project" value="InterPro"/>
</dbReference>
<reference evidence="8 9" key="1">
    <citation type="journal article" date="2014" name="PLoS ONE">
        <title>Global Analysis of Gene Expression Profiles in Physic Nut (Jatropha curcas L.) Seedlings Exposed to Salt Stress.</title>
        <authorList>
            <person name="Zhang L."/>
            <person name="Zhang C."/>
            <person name="Wu P."/>
            <person name="Chen Y."/>
            <person name="Li M."/>
            <person name="Jiang H."/>
            <person name="Wu G."/>
        </authorList>
    </citation>
    <scope>NUCLEOTIDE SEQUENCE [LARGE SCALE GENOMIC DNA]</scope>
    <source>
        <strain evidence="9">cv. GZQX0401</strain>
        <tissue evidence="8">Young leaves</tissue>
    </source>
</reference>
<dbReference type="GO" id="GO:0009767">
    <property type="term" value="P:photosynthetic electron transport chain"/>
    <property type="evidence" value="ECO:0007669"/>
    <property type="project" value="TreeGrafter"/>
</dbReference>
<dbReference type="InterPro" id="IPR008797">
    <property type="entry name" value="PSII_PsbQ"/>
</dbReference>
<dbReference type="PANTHER" id="PTHR33399:SF5">
    <property type="entry name" value="PHOTOSYNTHETIC NDH SUBUNIT OF LUMENAL LOCATION 2, CHLOROPLASTIC"/>
    <property type="match status" value="1"/>
</dbReference>
<keyword evidence="3" id="KW-0934">Plastid</keyword>
<proteinExistence type="inferred from homology"/>
<comment type="similarity">
    <text evidence="7">Belongs to the PsbQ family.</text>
</comment>
<evidence type="ECO:0000256" key="6">
    <source>
        <dbReference type="ARBA" id="ARBA00023136"/>
    </source>
</evidence>
<evidence type="ECO:0000256" key="7">
    <source>
        <dbReference type="ARBA" id="ARBA00035649"/>
    </source>
</evidence>
<evidence type="ECO:0000256" key="3">
    <source>
        <dbReference type="ARBA" id="ARBA00022640"/>
    </source>
</evidence>
<dbReference type="AlphaFoldDB" id="A0A067LAX7"/>
<dbReference type="EMBL" id="KK914318">
    <property type="protein sequence ID" value="KDP41224.1"/>
    <property type="molecule type" value="Genomic_DNA"/>
</dbReference>
<evidence type="ECO:0000256" key="4">
    <source>
        <dbReference type="ARBA" id="ARBA00022946"/>
    </source>
</evidence>
<gene>
    <name evidence="8" type="ORF">JCGZ_15631</name>
</gene>
<evidence type="ECO:0000256" key="2">
    <source>
        <dbReference type="ARBA" id="ARBA00022528"/>
    </source>
</evidence>
<dbReference type="Gene3D" id="1.20.120.290">
    <property type="entry name" value="Oxygen-evolving enhancer protein 3 (PsbQ), four-helix up-down bundle"/>
    <property type="match status" value="1"/>
</dbReference>
<protein>
    <submittedName>
        <fullName evidence="8">Uncharacterized protein</fullName>
    </submittedName>
</protein>
<dbReference type="Pfam" id="PF05757">
    <property type="entry name" value="PsbQ"/>
    <property type="match status" value="1"/>
</dbReference>
<dbReference type="GO" id="GO:0009654">
    <property type="term" value="C:photosystem II oxygen evolving complex"/>
    <property type="evidence" value="ECO:0007669"/>
    <property type="project" value="InterPro"/>
</dbReference>
<dbReference type="SUPFAM" id="SSF101112">
    <property type="entry name" value="Oxygen-evolving enhancer protein 3"/>
    <property type="match status" value="1"/>
</dbReference>
<dbReference type="GO" id="GO:0009535">
    <property type="term" value="C:chloroplast thylakoid membrane"/>
    <property type="evidence" value="ECO:0007669"/>
    <property type="project" value="UniProtKB-SubCell"/>
</dbReference>
<keyword evidence="2" id="KW-0150">Chloroplast</keyword>
<keyword evidence="6" id="KW-0472">Membrane</keyword>
<evidence type="ECO:0000256" key="1">
    <source>
        <dbReference type="ARBA" id="ARBA00004334"/>
    </source>
</evidence>
<sequence>MAMIMSTTFTNTLTSTNLLHTHNTTNFNYSFPLIKASNASSNQNAITNSKRRIIIATILGTTVSLLPSSGAMAENWGVRSFLWERFFEPDLSPEDSVARIKQTAEGLHSIRDMLETMSWRYVIFYIRLKQSYLSKDLKIAMETLPKARHREYVELANDLVENMARLDEFVRSPKVYESYLYYEKTLKSIDNVVAYLA</sequence>
<keyword evidence="9" id="KW-1185">Reference proteome</keyword>
<dbReference type="PANTHER" id="PTHR33399">
    <property type="entry name" value="OXYGEN-EVOLVING ENHANCER PROTEIN 3-1, CHLOROPLASTIC"/>
    <property type="match status" value="1"/>
</dbReference>
<dbReference type="GO" id="GO:0005509">
    <property type="term" value="F:calcium ion binding"/>
    <property type="evidence" value="ECO:0007669"/>
    <property type="project" value="InterPro"/>
</dbReference>
<dbReference type="InterPro" id="IPR023222">
    <property type="entry name" value="PsbQ-like_dom_sf"/>
</dbReference>
<organism evidence="8 9">
    <name type="scientific">Jatropha curcas</name>
    <name type="common">Barbados nut</name>
    <dbReference type="NCBI Taxonomy" id="180498"/>
    <lineage>
        <taxon>Eukaryota</taxon>
        <taxon>Viridiplantae</taxon>
        <taxon>Streptophyta</taxon>
        <taxon>Embryophyta</taxon>
        <taxon>Tracheophyta</taxon>
        <taxon>Spermatophyta</taxon>
        <taxon>Magnoliopsida</taxon>
        <taxon>eudicotyledons</taxon>
        <taxon>Gunneridae</taxon>
        <taxon>Pentapetalae</taxon>
        <taxon>rosids</taxon>
        <taxon>fabids</taxon>
        <taxon>Malpighiales</taxon>
        <taxon>Euphorbiaceae</taxon>
        <taxon>Crotonoideae</taxon>
        <taxon>Jatropheae</taxon>
        <taxon>Jatropha</taxon>
    </lineage>
</organism>
<evidence type="ECO:0000313" key="8">
    <source>
        <dbReference type="EMBL" id="KDP41224.1"/>
    </source>
</evidence>
<keyword evidence="5" id="KW-0793">Thylakoid</keyword>
<dbReference type="Proteomes" id="UP000027138">
    <property type="component" value="Unassembled WGS sequence"/>
</dbReference>
<keyword evidence="4" id="KW-0809">Transit peptide</keyword>
<evidence type="ECO:0000256" key="5">
    <source>
        <dbReference type="ARBA" id="ARBA00023078"/>
    </source>
</evidence>
<comment type="subcellular location">
    <subcellularLocation>
        <location evidence="1">Plastid</location>
        <location evidence="1">Chloroplast thylakoid membrane</location>
    </subcellularLocation>
</comment>
<dbReference type="InterPro" id="IPR054099">
    <property type="entry name" value="PSII_PsbQ_pln"/>
</dbReference>